<dbReference type="Pfam" id="PF00078">
    <property type="entry name" value="RVT_1"/>
    <property type="match status" value="1"/>
</dbReference>
<dbReference type="EMBL" id="GL988040">
    <property type="protein sequence ID" value="EGS22516.1"/>
    <property type="molecule type" value="Genomic_DNA"/>
</dbReference>
<dbReference type="PANTHER" id="PTHR33481:SF1">
    <property type="entry name" value="ENDONUCLEASE_EXONUCLEASE_PHOSPHATASE DOMAIN-CONTAINING PROTEIN-RELATED"/>
    <property type="match status" value="1"/>
</dbReference>
<dbReference type="PANTHER" id="PTHR33481">
    <property type="entry name" value="REVERSE TRANSCRIPTASE"/>
    <property type="match status" value="1"/>
</dbReference>
<name>G0S3D3_CHATD</name>
<feature type="domain" description="Reverse transcriptase" evidence="1">
    <location>
        <begin position="74"/>
        <end position="181"/>
    </location>
</feature>
<protein>
    <recommendedName>
        <fullName evidence="1">Reverse transcriptase domain-containing protein</fullName>
    </recommendedName>
</protein>
<reference evidence="2 3" key="1">
    <citation type="journal article" date="2011" name="Cell">
        <title>Insight into structure and assembly of the nuclear pore complex by utilizing the genome of a eukaryotic thermophile.</title>
        <authorList>
            <person name="Amlacher S."/>
            <person name="Sarges P."/>
            <person name="Flemming D."/>
            <person name="van Noort V."/>
            <person name="Kunze R."/>
            <person name="Devos D.P."/>
            <person name="Arumugam M."/>
            <person name="Bork P."/>
            <person name="Hurt E."/>
        </authorList>
    </citation>
    <scope>NUCLEOTIDE SEQUENCE [LARGE SCALE GENOMIC DNA]</scope>
    <source>
        <strain evidence="3">DSM 1495 / CBS 144.50 / IMI 039719</strain>
    </source>
</reference>
<sequence>MPNAPSPTWTVYSNGWSNTVTRLYASKSRWSSLASIGNKRSQARSGLSVGQAHDNGWASFGALAINCGGSCAIQGYHGLLVTLDVVSAYPSVQPAILSEVLADQGWSDWVCRITADFCLDQRFSFEWAQTTFRSDTGLPQGSPWSPILFMPYCLPFITPPQPESSFMYMDDQAQLTWSKNLVQMAHHTSLRDAQLCTKIQGLGL</sequence>
<keyword evidence="3" id="KW-1185">Reference proteome</keyword>
<evidence type="ECO:0000313" key="3">
    <source>
        <dbReference type="Proteomes" id="UP000008066"/>
    </source>
</evidence>
<dbReference type="OrthoDB" id="4842715at2759"/>
<dbReference type="KEGG" id="cthr:CTHT_0020600"/>
<dbReference type="GeneID" id="18256098"/>
<dbReference type="RefSeq" id="XP_006692535.1">
    <property type="nucleotide sequence ID" value="XM_006692472.1"/>
</dbReference>
<dbReference type="Proteomes" id="UP000008066">
    <property type="component" value="Unassembled WGS sequence"/>
</dbReference>
<dbReference type="AlphaFoldDB" id="G0S3D3"/>
<dbReference type="InterPro" id="IPR000477">
    <property type="entry name" value="RT_dom"/>
</dbReference>
<organism evidence="3">
    <name type="scientific">Chaetomium thermophilum (strain DSM 1495 / CBS 144.50 / IMI 039719)</name>
    <name type="common">Thermochaetoides thermophila</name>
    <dbReference type="NCBI Taxonomy" id="759272"/>
    <lineage>
        <taxon>Eukaryota</taxon>
        <taxon>Fungi</taxon>
        <taxon>Dikarya</taxon>
        <taxon>Ascomycota</taxon>
        <taxon>Pezizomycotina</taxon>
        <taxon>Sordariomycetes</taxon>
        <taxon>Sordariomycetidae</taxon>
        <taxon>Sordariales</taxon>
        <taxon>Chaetomiaceae</taxon>
        <taxon>Thermochaetoides</taxon>
    </lineage>
</organism>
<evidence type="ECO:0000313" key="2">
    <source>
        <dbReference type="EMBL" id="EGS22516.1"/>
    </source>
</evidence>
<gene>
    <name evidence="2" type="ORF">CTHT_0020600</name>
</gene>
<evidence type="ECO:0000259" key="1">
    <source>
        <dbReference type="Pfam" id="PF00078"/>
    </source>
</evidence>
<accession>G0S3D3</accession>
<proteinExistence type="predicted"/>
<dbReference type="HOGENOM" id="CLU_1343096_0_0_1"/>